<organism evidence="1 2">
    <name type="scientific">Panagrellus redivivus</name>
    <name type="common">Microworm</name>
    <dbReference type="NCBI Taxonomy" id="6233"/>
    <lineage>
        <taxon>Eukaryota</taxon>
        <taxon>Metazoa</taxon>
        <taxon>Ecdysozoa</taxon>
        <taxon>Nematoda</taxon>
        <taxon>Chromadorea</taxon>
        <taxon>Rhabditida</taxon>
        <taxon>Tylenchina</taxon>
        <taxon>Panagrolaimomorpha</taxon>
        <taxon>Panagrolaimoidea</taxon>
        <taxon>Panagrolaimidae</taxon>
        <taxon>Panagrellus</taxon>
    </lineage>
</organism>
<reference evidence="2" key="2">
    <citation type="submission" date="2020-10" db="UniProtKB">
        <authorList>
            <consortium name="WormBaseParasite"/>
        </authorList>
    </citation>
    <scope>IDENTIFICATION</scope>
</reference>
<reference evidence="1" key="1">
    <citation type="journal article" date="2013" name="Genetics">
        <title>The draft genome and transcriptome of Panagrellus redivivus are shaped by the harsh demands of a free-living lifestyle.</title>
        <authorList>
            <person name="Srinivasan J."/>
            <person name="Dillman A.R."/>
            <person name="Macchietto M.G."/>
            <person name="Heikkinen L."/>
            <person name="Lakso M."/>
            <person name="Fracchia K.M."/>
            <person name="Antoshechkin I."/>
            <person name="Mortazavi A."/>
            <person name="Wong G."/>
            <person name="Sternberg P.W."/>
        </authorList>
    </citation>
    <scope>NUCLEOTIDE SEQUENCE [LARGE SCALE GENOMIC DNA]</scope>
    <source>
        <strain evidence="1">MT8872</strain>
    </source>
</reference>
<name>A0A7E4ZYA4_PANRE</name>
<proteinExistence type="predicted"/>
<dbReference type="Proteomes" id="UP000492821">
    <property type="component" value="Unassembled WGS sequence"/>
</dbReference>
<accession>A0A7E4ZYA4</accession>
<protein>
    <submittedName>
        <fullName evidence="2">Uncharacterized protein</fullName>
    </submittedName>
</protein>
<evidence type="ECO:0000313" key="2">
    <source>
        <dbReference type="WBParaSite" id="Pan_g2734.t1"/>
    </source>
</evidence>
<dbReference type="WBParaSite" id="Pan_g2734.t1">
    <property type="protein sequence ID" value="Pan_g2734.t1"/>
    <property type="gene ID" value="Pan_g2734"/>
</dbReference>
<sequence>MRDSTPTGVSAVTFQRFSCKNCASDDGISQKLAMIGATLKVCSLITNVFVGVLLLCDHLALPCAFL</sequence>
<evidence type="ECO:0000313" key="1">
    <source>
        <dbReference type="Proteomes" id="UP000492821"/>
    </source>
</evidence>
<keyword evidence="1" id="KW-1185">Reference proteome</keyword>
<dbReference type="AlphaFoldDB" id="A0A7E4ZYA4"/>